<comment type="similarity">
    <text evidence="1">Belongs to the glycosyltransferase 2 family.</text>
</comment>
<dbReference type="EC" id="2.4.-.-" evidence="5"/>
<dbReference type="Gene3D" id="3.90.550.10">
    <property type="entry name" value="Spore Coat Polysaccharide Biosynthesis Protein SpsA, Chain A"/>
    <property type="match status" value="1"/>
</dbReference>
<evidence type="ECO:0000256" key="3">
    <source>
        <dbReference type="ARBA" id="ARBA00022679"/>
    </source>
</evidence>
<dbReference type="RefSeq" id="WP_380818159.1">
    <property type="nucleotide sequence ID" value="NZ_JBHTJN010000001.1"/>
</dbReference>
<proteinExistence type="inferred from homology"/>
<dbReference type="Pfam" id="PF00535">
    <property type="entry name" value="Glycos_transf_2"/>
    <property type="match status" value="1"/>
</dbReference>
<evidence type="ECO:0000313" key="6">
    <source>
        <dbReference type="Proteomes" id="UP001596996"/>
    </source>
</evidence>
<dbReference type="GO" id="GO:0016757">
    <property type="term" value="F:glycosyltransferase activity"/>
    <property type="evidence" value="ECO:0007669"/>
    <property type="project" value="UniProtKB-KW"/>
</dbReference>
<protein>
    <submittedName>
        <fullName evidence="5">Glycosyltransferase</fullName>
        <ecNumber evidence="5">2.4.-.-</ecNumber>
    </submittedName>
</protein>
<dbReference type="InterPro" id="IPR001173">
    <property type="entry name" value="Glyco_trans_2-like"/>
</dbReference>
<dbReference type="PANTHER" id="PTHR43685">
    <property type="entry name" value="GLYCOSYLTRANSFERASE"/>
    <property type="match status" value="1"/>
</dbReference>
<dbReference type="Proteomes" id="UP001596996">
    <property type="component" value="Unassembled WGS sequence"/>
</dbReference>
<evidence type="ECO:0000256" key="2">
    <source>
        <dbReference type="ARBA" id="ARBA00022676"/>
    </source>
</evidence>
<sequence length="267" mass="31107">MKFSVLMSLYFKEKAQYLIECFESLSNQTIHANEIILVFDGPITNELETIVEKYCHILPLNIIRLNQNQGLGKALNEGLKHCTNEWVFRMDTDDICEPYRFEKQIKFILDNSNLVIVGGQIAEFNQHKDDIVSYRNVPLSAKDIVKFTCWRCPFNHMTVAYKKSAVLSAGGYQDLQEDYYLWINLVARNLEHIANLPDILVYARIGNGMVGRRRGLLQARCEWNLFMLKRKLKLQNNALGFVVFLLRVIPRLLPTSLLTIIYRFLRK</sequence>
<dbReference type="InterPro" id="IPR029044">
    <property type="entry name" value="Nucleotide-diphossugar_trans"/>
</dbReference>
<reference evidence="6" key="1">
    <citation type="journal article" date="2019" name="Int. J. Syst. Evol. Microbiol.">
        <title>The Global Catalogue of Microorganisms (GCM) 10K type strain sequencing project: providing services to taxonomists for standard genome sequencing and annotation.</title>
        <authorList>
            <consortium name="The Broad Institute Genomics Platform"/>
            <consortium name="The Broad Institute Genome Sequencing Center for Infectious Disease"/>
            <person name="Wu L."/>
            <person name="Ma J."/>
        </authorList>
    </citation>
    <scope>NUCLEOTIDE SEQUENCE [LARGE SCALE GENOMIC DNA]</scope>
    <source>
        <strain evidence="6">CCUG 61707</strain>
    </source>
</reference>
<dbReference type="SUPFAM" id="SSF53448">
    <property type="entry name" value="Nucleotide-diphospho-sugar transferases"/>
    <property type="match status" value="1"/>
</dbReference>
<evidence type="ECO:0000256" key="1">
    <source>
        <dbReference type="ARBA" id="ARBA00006739"/>
    </source>
</evidence>
<keyword evidence="2 5" id="KW-0328">Glycosyltransferase</keyword>
<dbReference type="InterPro" id="IPR050834">
    <property type="entry name" value="Glycosyltransf_2"/>
</dbReference>
<dbReference type="PANTHER" id="PTHR43685:SF5">
    <property type="entry name" value="GLYCOSYLTRANSFERASE EPSE-RELATED"/>
    <property type="match status" value="1"/>
</dbReference>
<name>A0ABW3I670_9PAST</name>
<keyword evidence="3 5" id="KW-0808">Transferase</keyword>
<keyword evidence="6" id="KW-1185">Reference proteome</keyword>
<dbReference type="EMBL" id="JBHTJN010000001">
    <property type="protein sequence ID" value="MFD0965446.1"/>
    <property type="molecule type" value="Genomic_DNA"/>
</dbReference>
<accession>A0ABW3I670</accession>
<feature type="domain" description="Glycosyltransferase 2-like" evidence="4">
    <location>
        <begin position="4"/>
        <end position="155"/>
    </location>
</feature>
<evidence type="ECO:0000313" key="5">
    <source>
        <dbReference type="EMBL" id="MFD0965446.1"/>
    </source>
</evidence>
<gene>
    <name evidence="5" type="ORF">ACFQ02_01005</name>
</gene>
<comment type="caution">
    <text evidence="5">The sequence shown here is derived from an EMBL/GenBank/DDBJ whole genome shotgun (WGS) entry which is preliminary data.</text>
</comment>
<organism evidence="5 6">
    <name type="scientific">Seminibacterium arietis</name>
    <dbReference type="NCBI Taxonomy" id="1173502"/>
    <lineage>
        <taxon>Bacteria</taxon>
        <taxon>Pseudomonadati</taxon>
        <taxon>Pseudomonadota</taxon>
        <taxon>Gammaproteobacteria</taxon>
        <taxon>Pasteurellales</taxon>
        <taxon>Pasteurellaceae</taxon>
        <taxon>Seminibacterium</taxon>
    </lineage>
</organism>
<evidence type="ECO:0000259" key="4">
    <source>
        <dbReference type="Pfam" id="PF00535"/>
    </source>
</evidence>